<dbReference type="Pfam" id="PF00158">
    <property type="entry name" value="Sigma54_activat"/>
    <property type="match status" value="1"/>
</dbReference>
<evidence type="ECO:0000313" key="4">
    <source>
        <dbReference type="EMBL" id="HJF84137.1"/>
    </source>
</evidence>
<dbReference type="Gene3D" id="3.40.50.300">
    <property type="entry name" value="P-loop containing nucleotide triphosphate hydrolases"/>
    <property type="match status" value="1"/>
</dbReference>
<protein>
    <submittedName>
        <fullName evidence="4">Sigma 54-interacting transcriptional regulator</fullName>
    </submittedName>
</protein>
<comment type="caution">
    <text evidence="4">The sequence shown here is derived from an EMBL/GenBank/DDBJ whole genome shotgun (WGS) entry which is preliminary data.</text>
</comment>
<dbReference type="GO" id="GO:0005524">
    <property type="term" value="F:ATP binding"/>
    <property type="evidence" value="ECO:0007669"/>
    <property type="project" value="UniProtKB-KW"/>
</dbReference>
<keyword evidence="2" id="KW-0067">ATP-binding</keyword>
<feature type="domain" description="Sigma-54 factor interaction" evidence="3">
    <location>
        <begin position="311"/>
        <end position="540"/>
    </location>
</feature>
<dbReference type="PANTHER" id="PTHR32071">
    <property type="entry name" value="TRANSCRIPTIONAL REGULATORY PROTEIN"/>
    <property type="match status" value="1"/>
</dbReference>
<dbReference type="Pfam" id="PF25601">
    <property type="entry name" value="AAA_lid_14"/>
    <property type="match status" value="1"/>
</dbReference>
<evidence type="ECO:0000256" key="1">
    <source>
        <dbReference type="ARBA" id="ARBA00022741"/>
    </source>
</evidence>
<dbReference type="InterPro" id="IPR010524">
    <property type="entry name" value="Sig_transdc_resp-reg_PrpR_N"/>
</dbReference>
<dbReference type="InterPro" id="IPR002078">
    <property type="entry name" value="Sigma_54_int"/>
</dbReference>
<dbReference type="Gene3D" id="3.40.50.2300">
    <property type="match status" value="1"/>
</dbReference>
<gene>
    <name evidence="4" type="ORF">K8V65_00520</name>
</gene>
<organism evidence="4 5">
    <name type="scientific">Megamonas hypermegale</name>
    <dbReference type="NCBI Taxonomy" id="158847"/>
    <lineage>
        <taxon>Bacteria</taxon>
        <taxon>Bacillati</taxon>
        <taxon>Bacillota</taxon>
        <taxon>Negativicutes</taxon>
        <taxon>Selenomonadales</taxon>
        <taxon>Selenomonadaceae</taxon>
        <taxon>Megamonas</taxon>
    </lineage>
</organism>
<dbReference type="InterPro" id="IPR009057">
    <property type="entry name" value="Homeodomain-like_sf"/>
</dbReference>
<dbReference type="FunFam" id="3.40.50.300:FF:000006">
    <property type="entry name" value="DNA-binding transcriptional regulator NtrC"/>
    <property type="match status" value="1"/>
</dbReference>
<dbReference type="InterPro" id="IPR003593">
    <property type="entry name" value="AAA+_ATPase"/>
</dbReference>
<dbReference type="SMART" id="SM00382">
    <property type="entry name" value="AAA"/>
    <property type="match status" value="1"/>
</dbReference>
<dbReference type="PROSITE" id="PS00675">
    <property type="entry name" value="SIGMA54_INTERACT_1"/>
    <property type="match status" value="1"/>
</dbReference>
<dbReference type="Proteomes" id="UP000780768">
    <property type="component" value="Unassembled WGS sequence"/>
</dbReference>
<proteinExistence type="predicted"/>
<evidence type="ECO:0000313" key="5">
    <source>
        <dbReference type="Proteomes" id="UP000780768"/>
    </source>
</evidence>
<dbReference type="PANTHER" id="PTHR32071:SF57">
    <property type="entry name" value="C4-DICARBOXYLATE TRANSPORT TRANSCRIPTIONAL REGULATORY PROTEIN DCTD"/>
    <property type="match status" value="1"/>
</dbReference>
<name>A0A921HM63_9FIRM</name>
<evidence type="ECO:0000256" key="2">
    <source>
        <dbReference type="ARBA" id="ARBA00022840"/>
    </source>
</evidence>
<dbReference type="EMBL" id="DYVR01000014">
    <property type="protein sequence ID" value="HJF84137.1"/>
    <property type="molecule type" value="Genomic_DNA"/>
</dbReference>
<dbReference type="Gene3D" id="1.10.8.60">
    <property type="match status" value="1"/>
</dbReference>
<dbReference type="GO" id="GO:0003677">
    <property type="term" value="F:DNA binding"/>
    <property type="evidence" value="ECO:0007669"/>
    <property type="project" value="InterPro"/>
</dbReference>
<dbReference type="InterPro" id="IPR058031">
    <property type="entry name" value="AAA_lid_NorR"/>
</dbReference>
<dbReference type="Gene3D" id="3.40.50.10660">
    <property type="entry name" value="PrpR receptor domain-like"/>
    <property type="match status" value="1"/>
</dbReference>
<dbReference type="PROSITE" id="PS50045">
    <property type="entry name" value="SIGMA54_INTERACT_4"/>
    <property type="match status" value="1"/>
</dbReference>
<dbReference type="GO" id="GO:0000156">
    <property type="term" value="F:phosphorelay response regulator activity"/>
    <property type="evidence" value="ECO:0007669"/>
    <property type="project" value="InterPro"/>
</dbReference>
<reference evidence="4" key="2">
    <citation type="submission" date="2021-09" db="EMBL/GenBank/DDBJ databases">
        <authorList>
            <person name="Gilroy R."/>
        </authorList>
    </citation>
    <scope>NUCLEOTIDE SEQUENCE</scope>
    <source>
        <strain evidence="4">7318</strain>
    </source>
</reference>
<dbReference type="Gene3D" id="1.10.10.60">
    <property type="entry name" value="Homeodomain-like"/>
    <property type="match status" value="1"/>
</dbReference>
<dbReference type="GO" id="GO:0006355">
    <property type="term" value="P:regulation of DNA-templated transcription"/>
    <property type="evidence" value="ECO:0007669"/>
    <property type="project" value="InterPro"/>
</dbReference>
<dbReference type="PROSITE" id="PS00676">
    <property type="entry name" value="SIGMA54_INTERACT_2"/>
    <property type="match status" value="1"/>
</dbReference>
<sequence length="615" mass="70243">MNSILFVAPHYDIAQVAQNVFNELKLNIPIIIATNKDAVQKVKQYPDISVVISRGGTARDLKKYTDKLIVDVNISFSDIFTAIETLSQQGCKRIAIISSSNLIDKMNDNININGVYLTINPYKNDDDIKLIMEKVVMNNIDGIVGDFIPISLAKNYNIRNCIYIKSDELSVLNALKEALNIVEIQQKKRLRLQTLQAIIDNINEGIIVYNAQKKAIFQNKMGRKIIKNNLSFLKQQEHHALTEYLNRQNGKIIDINNEKMLLDIININVNDELNSDVLIFQKINDIEKQAHKIQVSLYQKGLYAKKTFDDIIYQSAEMERLISTAQKFAKLNSTILIYGETGTGKEGLAQSIHNASSRADKPFVSVNCASLPPTLIESELFGYVDGAFTGARKSGKKGLFELANTGTIFLDEIGDLPLDIQSRLLRVLQEREIMRIGDDKILPIDIRLICATNKNLKQAVQKGEFRQDLYYRINVLRLTLPPLRNRREDIMPIFNFYLAKYQPDDIKPIKLNAKIEKYLFSYPWYGNIRELKNIAEVVASIYNEDFSIDDLKAILDDDGSETQQPTEKTVTIPLNGDLKTMEREIIHQLMEKNYSTNEICHLLNISRATFWRKIK</sequence>
<dbReference type="SUPFAM" id="SSF46689">
    <property type="entry name" value="Homeodomain-like"/>
    <property type="match status" value="1"/>
</dbReference>
<keyword evidence="1" id="KW-0547">Nucleotide-binding</keyword>
<dbReference type="InterPro" id="IPR027417">
    <property type="entry name" value="P-loop_NTPase"/>
</dbReference>
<accession>A0A921HM63</accession>
<dbReference type="CDD" id="cd00009">
    <property type="entry name" value="AAA"/>
    <property type="match status" value="1"/>
</dbReference>
<dbReference type="InterPro" id="IPR025662">
    <property type="entry name" value="Sigma_54_int_dom_ATP-bd_1"/>
</dbReference>
<evidence type="ECO:0000259" key="3">
    <source>
        <dbReference type="PROSITE" id="PS50045"/>
    </source>
</evidence>
<reference evidence="4" key="1">
    <citation type="journal article" date="2021" name="PeerJ">
        <title>Extensive microbial diversity within the chicken gut microbiome revealed by metagenomics and culture.</title>
        <authorList>
            <person name="Gilroy R."/>
            <person name="Ravi A."/>
            <person name="Getino M."/>
            <person name="Pursley I."/>
            <person name="Horton D.L."/>
            <person name="Alikhan N.F."/>
            <person name="Baker D."/>
            <person name="Gharbi K."/>
            <person name="Hall N."/>
            <person name="Watson M."/>
            <person name="Adriaenssens E.M."/>
            <person name="Foster-Nyarko E."/>
            <person name="Jarju S."/>
            <person name="Secka A."/>
            <person name="Antonio M."/>
            <person name="Oren A."/>
            <person name="Chaudhuri R.R."/>
            <person name="La Ragione R."/>
            <person name="Hildebrand F."/>
            <person name="Pallen M.J."/>
        </authorList>
    </citation>
    <scope>NUCLEOTIDE SEQUENCE</scope>
    <source>
        <strain evidence="4">7318</strain>
    </source>
</reference>
<dbReference type="SUPFAM" id="SSF159800">
    <property type="entry name" value="PrpR receptor domain-like"/>
    <property type="match status" value="1"/>
</dbReference>
<dbReference type="AlphaFoldDB" id="A0A921HM63"/>
<dbReference type="InterPro" id="IPR025943">
    <property type="entry name" value="Sigma_54_int_dom_ATP-bd_2"/>
</dbReference>
<dbReference type="Pfam" id="PF06506">
    <property type="entry name" value="PrpR_N"/>
    <property type="match status" value="1"/>
</dbReference>
<dbReference type="SUPFAM" id="SSF52540">
    <property type="entry name" value="P-loop containing nucleoside triphosphate hydrolases"/>
    <property type="match status" value="1"/>
</dbReference>